<accession>A0A3S5Y5J4</accession>
<dbReference type="EC" id="3.5.1.19" evidence="6"/>
<dbReference type="SUPFAM" id="SSF52499">
    <property type="entry name" value="Isochorismatase-like hydrolases"/>
    <property type="match status" value="1"/>
</dbReference>
<comment type="similarity">
    <text evidence="1">Belongs to the isochorismatase family.</text>
</comment>
<evidence type="ECO:0000313" key="10">
    <source>
        <dbReference type="Proteomes" id="UP000006892"/>
    </source>
</evidence>
<dbReference type="RefSeq" id="WP_013415650.1">
    <property type="nucleotide sequence ID" value="NC_014659.1"/>
</dbReference>
<reference evidence="9" key="1">
    <citation type="journal article" date="2010" name="PLoS Genet.">
        <title>The genome of a pathogenic rhodococcus: cooptive virulence underpinned by key gene acquisitions.</title>
        <authorList>
            <person name="Letek M."/>
            <person name="Gonzalez P."/>
            <person name="Macarthur I."/>
            <person name="Rodriguez H."/>
            <person name="Freeman T.C."/>
            <person name="Valero-Rello A."/>
            <person name="Blanco M."/>
            <person name="Buckley T."/>
            <person name="Cherevach I."/>
            <person name="Fahey R."/>
            <person name="Hapeshi A."/>
            <person name="Holdstock J."/>
            <person name="Leadon D."/>
            <person name="Navas J."/>
            <person name="Ocampo A."/>
            <person name="Quail M.A."/>
            <person name="Sanders M."/>
            <person name="Scortti M.M."/>
            <person name="Prescott J.F."/>
            <person name="Fogarty U."/>
            <person name="Meijer W.G."/>
            <person name="Parkhill J."/>
            <person name="Bentley S.D."/>
            <person name="Vazquez-Boland J.A."/>
        </authorList>
    </citation>
    <scope>NUCLEOTIDE SEQUENCE [LARGE SCALE GENOMIC DNA]</scope>
    <source>
        <strain evidence="9 10">103S</strain>
    </source>
</reference>
<feature type="domain" description="Isochorismatase-like" evidence="8">
    <location>
        <begin position="4"/>
        <end position="183"/>
    </location>
</feature>
<evidence type="ECO:0000256" key="2">
    <source>
        <dbReference type="ARBA" id="ARBA00022642"/>
    </source>
</evidence>
<dbReference type="Gene3D" id="3.40.50.850">
    <property type="entry name" value="Isochorismatase-like"/>
    <property type="match status" value="1"/>
</dbReference>
<evidence type="ECO:0000256" key="7">
    <source>
        <dbReference type="ARBA" id="ARBA00043224"/>
    </source>
</evidence>
<keyword evidence="3" id="KW-0479">Metal-binding</keyword>
<keyword evidence="4" id="KW-0378">Hydrolase</keyword>
<evidence type="ECO:0000256" key="1">
    <source>
        <dbReference type="ARBA" id="ARBA00006336"/>
    </source>
</evidence>
<dbReference type="GO" id="GO:0019363">
    <property type="term" value="P:pyridine nucleotide biosynthetic process"/>
    <property type="evidence" value="ECO:0007669"/>
    <property type="project" value="UniProtKB-KW"/>
</dbReference>
<evidence type="ECO:0000256" key="6">
    <source>
        <dbReference type="ARBA" id="ARBA00039017"/>
    </source>
</evidence>
<dbReference type="InterPro" id="IPR036380">
    <property type="entry name" value="Isochorismatase-like_sf"/>
</dbReference>
<organism evidence="9">
    <name type="scientific">Rhodococcus hoagii (strain 103S)</name>
    <name type="common">Rhodococcus equi</name>
    <dbReference type="NCBI Taxonomy" id="685727"/>
    <lineage>
        <taxon>Bacteria</taxon>
        <taxon>Bacillati</taxon>
        <taxon>Actinomycetota</taxon>
        <taxon>Actinomycetes</taxon>
        <taxon>Mycobacteriales</taxon>
        <taxon>Nocardiaceae</taxon>
        <taxon>Prescottella</taxon>
    </lineage>
</organism>
<dbReference type="InterPro" id="IPR000868">
    <property type="entry name" value="Isochorismatase-like_dom"/>
</dbReference>
<evidence type="ECO:0000256" key="5">
    <source>
        <dbReference type="ARBA" id="ARBA00037900"/>
    </source>
</evidence>
<dbReference type="PANTHER" id="PTHR11080:SF2">
    <property type="entry name" value="LD05707P"/>
    <property type="match status" value="1"/>
</dbReference>
<comment type="pathway">
    <text evidence="5">Cofactor biosynthesis; nicotinate biosynthesis; nicotinate from nicotinamide: step 1/1.</text>
</comment>
<dbReference type="AlphaFoldDB" id="A0A3S5Y5J4"/>
<dbReference type="KEGG" id="req:REQ_17830"/>
<keyword evidence="2" id="KW-0662">Pyridine nucleotide biosynthesis</keyword>
<sequence length="195" mass="19993">MTGTALVVTDVQNDFCEGGALAVAGGAAVAAAIEELYSDHGYSAIVATRDNHIDPGDHFSETPDFVDSWPPHCVAGTPGAEFHPALGTGAIEETFSKGERSAAYSGFEGVSPSGESLADWLRRHDIDAVDVVGIATDHCVRATALDSATEGFRTRVLLPFTAGVSPATVEAALAELDAAGVELVGRLSEPGDAAP</sequence>
<dbReference type="Proteomes" id="UP001154400">
    <property type="component" value="Chromosome"/>
</dbReference>
<gene>
    <name evidence="9" type="ordered locus">REQ_17830</name>
</gene>
<evidence type="ECO:0000256" key="4">
    <source>
        <dbReference type="ARBA" id="ARBA00022801"/>
    </source>
</evidence>
<dbReference type="InterPro" id="IPR052347">
    <property type="entry name" value="Isochorismatase_Nicotinamidase"/>
</dbReference>
<dbReference type="EMBL" id="FN563149">
    <property type="protein sequence ID" value="CBH47852.1"/>
    <property type="molecule type" value="Genomic_DNA"/>
</dbReference>
<dbReference type="Pfam" id="PF00857">
    <property type="entry name" value="Isochorismatase"/>
    <property type="match status" value="1"/>
</dbReference>
<name>A0A3S5Y5J4_RHOH1</name>
<dbReference type="GeneID" id="57577488"/>
<evidence type="ECO:0000259" key="8">
    <source>
        <dbReference type="Pfam" id="PF00857"/>
    </source>
</evidence>
<evidence type="ECO:0000256" key="3">
    <source>
        <dbReference type="ARBA" id="ARBA00022723"/>
    </source>
</evidence>
<protein>
    <recommendedName>
        <fullName evidence="6">nicotinamidase</fullName>
        <ecNumber evidence="6">3.5.1.19</ecNumber>
    </recommendedName>
    <alternativeName>
        <fullName evidence="7">Nicotinamide deamidase</fullName>
    </alternativeName>
</protein>
<dbReference type="PANTHER" id="PTHR11080">
    <property type="entry name" value="PYRAZINAMIDASE/NICOTINAMIDASE"/>
    <property type="match status" value="1"/>
</dbReference>
<dbReference type="GO" id="GO:0046872">
    <property type="term" value="F:metal ion binding"/>
    <property type="evidence" value="ECO:0007669"/>
    <property type="project" value="UniProtKB-KW"/>
</dbReference>
<proteinExistence type="inferred from homology"/>
<evidence type="ECO:0000313" key="9">
    <source>
        <dbReference type="EMBL" id="CBH47852.1"/>
    </source>
</evidence>
<dbReference type="GO" id="GO:0008936">
    <property type="term" value="F:nicotinamidase activity"/>
    <property type="evidence" value="ECO:0007669"/>
    <property type="project" value="UniProtKB-EC"/>
</dbReference>